<feature type="region of interest" description="Disordered" evidence="1">
    <location>
        <begin position="662"/>
        <end position="682"/>
    </location>
</feature>
<accession>U6N2N5</accession>
<evidence type="ECO:0000313" key="2">
    <source>
        <dbReference type="EMBL" id="CDJ69544.1"/>
    </source>
</evidence>
<evidence type="ECO:0000256" key="1">
    <source>
        <dbReference type="SAM" id="MobiDB-lite"/>
    </source>
</evidence>
<dbReference type="VEuPathDB" id="ToxoDB:ENH_00071280"/>
<feature type="compositionally biased region" description="Acidic residues" evidence="1">
    <location>
        <begin position="100"/>
        <end position="109"/>
    </location>
</feature>
<gene>
    <name evidence="2" type="ORF">ENH_00071280</name>
</gene>
<name>U6N2N5_9EIME</name>
<dbReference type="GeneID" id="25477260"/>
<dbReference type="AlphaFoldDB" id="U6N2N5"/>
<keyword evidence="3" id="KW-1185">Reference proteome</keyword>
<organism evidence="2 3">
    <name type="scientific">Eimeria necatrix</name>
    <dbReference type="NCBI Taxonomy" id="51315"/>
    <lineage>
        <taxon>Eukaryota</taxon>
        <taxon>Sar</taxon>
        <taxon>Alveolata</taxon>
        <taxon>Apicomplexa</taxon>
        <taxon>Conoidasida</taxon>
        <taxon>Coccidia</taxon>
        <taxon>Eucoccidiorida</taxon>
        <taxon>Eimeriorina</taxon>
        <taxon>Eimeriidae</taxon>
        <taxon>Eimeria</taxon>
    </lineage>
</organism>
<dbReference type="Proteomes" id="UP000030754">
    <property type="component" value="Unassembled WGS sequence"/>
</dbReference>
<feature type="compositionally biased region" description="Low complexity" evidence="1">
    <location>
        <begin position="157"/>
        <end position="171"/>
    </location>
</feature>
<reference evidence="2" key="1">
    <citation type="submission" date="2013-10" db="EMBL/GenBank/DDBJ databases">
        <title>Genomic analysis of the causative agents of coccidiosis in chickens.</title>
        <authorList>
            <person name="Reid A.J."/>
            <person name="Blake D."/>
            <person name="Billington K."/>
            <person name="Browne H."/>
            <person name="Dunn M."/>
            <person name="Hung S."/>
            <person name="Kawahara F."/>
            <person name="Miranda-Saavedra D."/>
            <person name="Mourier T."/>
            <person name="Nagra H."/>
            <person name="Otto T.D."/>
            <person name="Rawlings N."/>
            <person name="Sanchez A."/>
            <person name="Sanders M."/>
            <person name="Subramaniam C."/>
            <person name="Tay Y."/>
            <person name="Dear P."/>
            <person name="Doerig C."/>
            <person name="Gruber A."/>
            <person name="Parkinson J."/>
            <person name="Shirley M."/>
            <person name="Wan K.L."/>
            <person name="Berriman M."/>
            <person name="Tomley F."/>
            <person name="Pain A."/>
        </authorList>
    </citation>
    <scope>NUCLEOTIDE SEQUENCE [LARGE SCALE GENOMIC DNA]</scope>
    <source>
        <strain evidence="2">Houghton</strain>
    </source>
</reference>
<dbReference type="EMBL" id="HG725752">
    <property type="protein sequence ID" value="CDJ69544.1"/>
    <property type="molecule type" value="Genomic_DNA"/>
</dbReference>
<reference evidence="2" key="2">
    <citation type="submission" date="2013-10" db="EMBL/GenBank/DDBJ databases">
        <authorList>
            <person name="Aslett M."/>
        </authorList>
    </citation>
    <scope>NUCLEOTIDE SEQUENCE [LARGE SCALE GENOMIC DNA]</scope>
    <source>
        <strain evidence="2">Houghton</strain>
    </source>
</reference>
<proteinExistence type="predicted"/>
<feature type="region of interest" description="Disordered" evidence="1">
    <location>
        <begin position="149"/>
        <end position="180"/>
    </location>
</feature>
<protein>
    <submittedName>
        <fullName evidence="2">Uncharacterized protein</fullName>
    </submittedName>
</protein>
<feature type="compositionally biased region" description="Low complexity" evidence="1">
    <location>
        <begin position="566"/>
        <end position="577"/>
    </location>
</feature>
<dbReference type="RefSeq" id="XP_013438010.1">
    <property type="nucleotide sequence ID" value="XM_013582556.1"/>
</dbReference>
<feature type="region of interest" description="Disordered" evidence="1">
    <location>
        <begin position="88"/>
        <end position="120"/>
    </location>
</feature>
<sequence>MDHLSDGLPFAGKVDQGAPSVSQQDVDKSYAGHAVLAQRVSSRKLLFSSARLLGVTFASLAVAHLILHCFHLRNSTPAVVPQGRALAAGSRNPCASGYVPDDEAEDDSRADEARGQQPLIQQEDTPEIYIRIVGDAQPQPEKNPAVEVAVGEDDPGEGTSSQCSSQGTQATDNRSWEEDGLPEDIKEKVLDLFQRMIEVSLLCKNLLPMLANGQRLRITYNLVRLFSLDVGAIYWVGRELEPVRASVGHSLNHLIYFALQRSGKDHKQEDRRVALRRMMELITELKQPHYLNDGNELPLYLKKLNEVLQTAALTTKLCFGVLNGLLQMKRESYSKLPDRVVDQQATVLQAMYHSHSEQISRDFMLRRFILICQKRKSVTFLLTRHHYQTYKGVVSEVTVLLQQIIDAVRNAGGLLQQQYSLAAPDRVDDASIIYQMQVELQRELLRANAFGSRNQPESTVQAGADFAGCEAPPAVACPPWETVQMHPSDPQLGLLEPATVASSFGSQLPQISQPPQFERTVGFSGFPRKHPLEDTIEAISAKRASPTFPQAAFLGTPYLQPSQGRTSATAPKSSTSSGHRARLRARSFAQQYRSDLVATPTHPGLVPPVPQPYPTYSLFGSGGVPSWLPSSLLSSVKARVPPPLTLDYTFCQRVGYPSNYVMGAPGDTESNYQETDEDQDQE</sequence>
<feature type="region of interest" description="Disordered" evidence="1">
    <location>
        <begin position="558"/>
        <end position="582"/>
    </location>
</feature>
<dbReference type="OrthoDB" id="348183at2759"/>
<evidence type="ECO:0000313" key="3">
    <source>
        <dbReference type="Proteomes" id="UP000030754"/>
    </source>
</evidence>